<evidence type="ECO:0000256" key="8">
    <source>
        <dbReference type="ARBA" id="ARBA00022989"/>
    </source>
</evidence>
<name>A0AAP0B554_9ASPA</name>
<evidence type="ECO:0000256" key="5">
    <source>
        <dbReference type="ARBA" id="ARBA00022692"/>
    </source>
</evidence>
<gene>
    <name evidence="12" type="primary">TOM20</name>
    <name evidence="12" type="ORF">KSP39_PZI017188</name>
</gene>
<comment type="caution">
    <text evidence="12">The sequence shown here is derived from an EMBL/GenBank/DDBJ whole genome shotgun (WGS) entry which is preliminary data.</text>
</comment>
<keyword evidence="10 11" id="KW-0472">Membrane</keyword>
<dbReference type="Gene3D" id="1.25.40.10">
    <property type="entry name" value="Tetratricopeptide repeat domain"/>
    <property type="match status" value="1"/>
</dbReference>
<evidence type="ECO:0000256" key="2">
    <source>
        <dbReference type="ARBA" id="ARBA00004572"/>
    </source>
</evidence>
<comment type="subcellular location">
    <subcellularLocation>
        <location evidence="2">Mitochondrion outer membrane</location>
        <topology evidence="2">Single-pass membrane protein</topology>
    </subcellularLocation>
</comment>
<organism evidence="12 13">
    <name type="scientific">Platanthera zijinensis</name>
    <dbReference type="NCBI Taxonomy" id="2320716"/>
    <lineage>
        <taxon>Eukaryota</taxon>
        <taxon>Viridiplantae</taxon>
        <taxon>Streptophyta</taxon>
        <taxon>Embryophyta</taxon>
        <taxon>Tracheophyta</taxon>
        <taxon>Spermatophyta</taxon>
        <taxon>Magnoliopsida</taxon>
        <taxon>Liliopsida</taxon>
        <taxon>Asparagales</taxon>
        <taxon>Orchidaceae</taxon>
        <taxon>Orchidoideae</taxon>
        <taxon>Orchideae</taxon>
        <taxon>Orchidinae</taxon>
        <taxon>Platanthera</taxon>
    </lineage>
</organism>
<protein>
    <submittedName>
        <fullName evidence="12">Mitochondrial import receptor subunit TOM20</fullName>
    </submittedName>
</protein>
<evidence type="ECO:0000256" key="10">
    <source>
        <dbReference type="ARBA" id="ARBA00023136"/>
    </source>
</evidence>
<accession>A0AAP0B554</accession>
<comment type="similarity">
    <text evidence="3">Belongs to the Tom20 family.</text>
</comment>
<evidence type="ECO:0000256" key="9">
    <source>
        <dbReference type="ARBA" id="ARBA00023128"/>
    </source>
</evidence>
<keyword evidence="9" id="KW-0496">Mitochondrion</keyword>
<evidence type="ECO:0000256" key="4">
    <source>
        <dbReference type="ARBA" id="ARBA00022448"/>
    </source>
</evidence>
<keyword evidence="4" id="KW-0813">Transport</keyword>
<evidence type="ECO:0000256" key="1">
    <source>
        <dbReference type="ARBA" id="ARBA00003450"/>
    </source>
</evidence>
<dbReference type="GO" id="GO:0015031">
    <property type="term" value="P:protein transport"/>
    <property type="evidence" value="ECO:0007669"/>
    <property type="project" value="UniProtKB-KW"/>
</dbReference>
<comment type="function">
    <text evidence="1">Central component of the receptor complex responsible for the recognition and translocation of cytosolically synthesized mitochondrial preproteins. Together with TOM22 functions as the transit peptide receptor at the surface of the mitochondrion outer membrane and facilitates the movement of preproteins into the translocation pore.</text>
</comment>
<evidence type="ECO:0000256" key="6">
    <source>
        <dbReference type="ARBA" id="ARBA00022787"/>
    </source>
</evidence>
<dbReference type="Pfam" id="PF06552">
    <property type="entry name" value="TOM20_plant"/>
    <property type="match status" value="1"/>
</dbReference>
<keyword evidence="12" id="KW-0675">Receptor</keyword>
<feature type="transmembrane region" description="Helical" evidence="11">
    <location>
        <begin position="174"/>
        <end position="193"/>
    </location>
</feature>
<dbReference type="SUPFAM" id="SSF48452">
    <property type="entry name" value="TPR-like"/>
    <property type="match status" value="1"/>
</dbReference>
<dbReference type="InterPro" id="IPR011990">
    <property type="entry name" value="TPR-like_helical_dom_sf"/>
</dbReference>
<dbReference type="InterPro" id="IPR010547">
    <property type="entry name" value="TOM20_imprt_rcpt"/>
</dbReference>
<keyword evidence="5 11" id="KW-0812">Transmembrane</keyword>
<dbReference type="EMBL" id="JBBWWQ010000015">
    <property type="protein sequence ID" value="KAK8928385.1"/>
    <property type="molecule type" value="Genomic_DNA"/>
</dbReference>
<keyword evidence="8 11" id="KW-1133">Transmembrane helix</keyword>
<reference evidence="12 13" key="1">
    <citation type="journal article" date="2022" name="Nat. Plants">
        <title>Genomes of leafy and leafless Platanthera orchids illuminate the evolution of mycoheterotrophy.</title>
        <authorList>
            <person name="Li M.H."/>
            <person name="Liu K.W."/>
            <person name="Li Z."/>
            <person name="Lu H.C."/>
            <person name="Ye Q.L."/>
            <person name="Zhang D."/>
            <person name="Wang J.Y."/>
            <person name="Li Y.F."/>
            <person name="Zhong Z.M."/>
            <person name="Liu X."/>
            <person name="Yu X."/>
            <person name="Liu D.K."/>
            <person name="Tu X.D."/>
            <person name="Liu B."/>
            <person name="Hao Y."/>
            <person name="Liao X.Y."/>
            <person name="Jiang Y.T."/>
            <person name="Sun W.H."/>
            <person name="Chen J."/>
            <person name="Chen Y.Q."/>
            <person name="Ai Y."/>
            <person name="Zhai J.W."/>
            <person name="Wu S.S."/>
            <person name="Zhou Z."/>
            <person name="Hsiao Y.Y."/>
            <person name="Wu W.L."/>
            <person name="Chen Y.Y."/>
            <person name="Lin Y.F."/>
            <person name="Hsu J.L."/>
            <person name="Li C.Y."/>
            <person name="Wang Z.W."/>
            <person name="Zhao X."/>
            <person name="Zhong W.Y."/>
            <person name="Ma X.K."/>
            <person name="Ma L."/>
            <person name="Huang J."/>
            <person name="Chen G.Z."/>
            <person name="Huang M.Z."/>
            <person name="Huang L."/>
            <person name="Peng D.H."/>
            <person name="Luo Y.B."/>
            <person name="Zou S.Q."/>
            <person name="Chen S.P."/>
            <person name="Lan S."/>
            <person name="Tsai W.C."/>
            <person name="Van de Peer Y."/>
            <person name="Liu Z.J."/>
        </authorList>
    </citation>
    <scope>NUCLEOTIDE SEQUENCE [LARGE SCALE GENOMIC DNA]</scope>
    <source>
        <strain evidence="12">Lor287</strain>
    </source>
</reference>
<dbReference type="GO" id="GO:0005742">
    <property type="term" value="C:mitochondrial outer membrane translocase complex"/>
    <property type="evidence" value="ECO:0007669"/>
    <property type="project" value="InterPro"/>
</dbReference>
<keyword evidence="7" id="KW-0653">Protein transport</keyword>
<dbReference type="GO" id="GO:0045040">
    <property type="term" value="P:protein insertion into mitochondrial outer membrane"/>
    <property type="evidence" value="ECO:0007669"/>
    <property type="project" value="InterPro"/>
</dbReference>
<evidence type="ECO:0000256" key="7">
    <source>
        <dbReference type="ARBA" id="ARBA00022927"/>
    </source>
</evidence>
<evidence type="ECO:0000313" key="13">
    <source>
        <dbReference type="Proteomes" id="UP001418222"/>
    </source>
</evidence>
<dbReference type="AlphaFoldDB" id="A0AAP0B554"/>
<evidence type="ECO:0000256" key="11">
    <source>
        <dbReference type="SAM" id="Phobius"/>
    </source>
</evidence>
<dbReference type="PANTHER" id="PTHR32409:SF3">
    <property type="entry name" value="MITOCHONDRIAL IMPORT RECEPTOR SUBUNIT TOM20-1-RELATED"/>
    <property type="match status" value="1"/>
</dbReference>
<dbReference type="Proteomes" id="UP001418222">
    <property type="component" value="Unassembled WGS sequence"/>
</dbReference>
<sequence length="203" mass="22763">MDMDLGQQDFDRILFYEHARKNAEAVYAKNPLDADNLTSWAGVLIELSQFQTRSDSIKFVKDAVSKLEEALEINPKKHDAIWSLGNAQTSLAFITEDLEDAKPYFTRAMQCFQQALEEDPDNQLYIKSLELASKAPDLHREFHRQMANQQAVAGGSSASNTKAPKKKKSADLKYDIFGWVILAVAIVAWVGMAKTHLPPPPPK</sequence>
<evidence type="ECO:0000313" key="12">
    <source>
        <dbReference type="EMBL" id="KAK8928385.1"/>
    </source>
</evidence>
<keyword evidence="13" id="KW-1185">Reference proteome</keyword>
<dbReference type="PANTHER" id="PTHR32409">
    <property type="entry name" value="MITOCHONDRIAL IMPORT RECEPTOR SUBUNIT TOM20-1-RELATED"/>
    <property type="match status" value="1"/>
</dbReference>
<keyword evidence="6" id="KW-1000">Mitochondrion outer membrane</keyword>
<proteinExistence type="inferred from homology"/>
<evidence type="ECO:0000256" key="3">
    <source>
        <dbReference type="ARBA" id="ARBA00005792"/>
    </source>
</evidence>